<dbReference type="PANTHER" id="PTHR11106:SF72">
    <property type="entry name" value="GANGLIOSIDE-INDUCED DIFFERENTIATION-ASSOCIATED PROTEIN 2"/>
    <property type="match status" value="1"/>
</dbReference>
<organism evidence="4 5">
    <name type="scientific">Drosophila gunungcola</name>
    <name type="common">fruit fly</name>
    <dbReference type="NCBI Taxonomy" id="103775"/>
    <lineage>
        <taxon>Eukaryota</taxon>
        <taxon>Metazoa</taxon>
        <taxon>Ecdysozoa</taxon>
        <taxon>Arthropoda</taxon>
        <taxon>Hexapoda</taxon>
        <taxon>Insecta</taxon>
        <taxon>Pterygota</taxon>
        <taxon>Neoptera</taxon>
        <taxon>Endopterygota</taxon>
        <taxon>Diptera</taxon>
        <taxon>Brachycera</taxon>
        <taxon>Muscomorpha</taxon>
        <taxon>Ephydroidea</taxon>
        <taxon>Drosophilidae</taxon>
        <taxon>Drosophila</taxon>
        <taxon>Sophophora</taxon>
    </lineage>
</organism>
<dbReference type="PROSITE" id="PS51154">
    <property type="entry name" value="MACRO"/>
    <property type="match status" value="1"/>
</dbReference>
<evidence type="ECO:0000259" key="3">
    <source>
        <dbReference type="PROSITE" id="PS51154"/>
    </source>
</evidence>
<dbReference type="InterPro" id="IPR001251">
    <property type="entry name" value="CRAL-TRIO_dom"/>
</dbReference>
<dbReference type="InterPro" id="IPR043472">
    <property type="entry name" value="Macro_dom-like"/>
</dbReference>
<dbReference type="SMART" id="SM00516">
    <property type="entry name" value="SEC14"/>
    <property type="match status" value="1"/>
</dbReference>
<dbReference type="AlphaFoldDB" id="A0A9P9YHV5"/>
<dbReference type="PANTHER" id="PTHR11106">
    <property type="entry name" value="GANGLIOSIDE INDUCED DIFFERENTIATION ASSOCIATED PROTEIN 2-RELATED"/>
    <property type="match status" value="1"/>
</dbReference>
<name>A0A9P9YHV5_9MUSC</name>
<dbReference type="CDD" id="cd00170">
    <property type="entry name" value="SEC14"/>
    <property type="match status" value="1"/>
</dbReference>
<dbReference type="PROSITE" id="PS50191">
    <property type="entry name" value="CRAL_TRIO"/>
    <property type="match status" value="1"/>
</dbReference>
<dbReference type="Gene3D" id="3.40.220.10">
    <property type="entry name" value="Leucine Aminopeptidase, subunit E, domain 1"/>
    <property type="match status" value="1"/>
</dbReference>
<dbReference type="EMBL" id="JAMKOV010000013">
    <property type="protein sequence ID" value="KAI8037227.1"/>
    <property type="molecule type" value="Genomic_DNA"/>
</dbReference>
<dbReference type="Proteomes" id="UP001059596">
    <property type="component" value="Unassembled WGS sequence"/>
</dbReference>
<sequence length="564" mass="64177">MRLDTNSNVDFKAFESSSSPCLIKLDNLATWGGSQKTDTRLPITDYSNLGGPRHNRSPFPLSKDVNNRFVIWDGDMTTLEVDAITNTSDETLTESNSISERIFAVAGNQLREELSTTVKECRTGDVRITRGYNLPAKYVLHTVAPAYREKFKTAAENTLHCCYRNVLCKAKELNLHTIALCNISAHQKSFPADVASHIALRTIRRYLDKCTLQVVILCVGSSERGTYEVLAPLYFPRDQLEERSALWQLPKDIGGEFGEPQHPDPDRQIRIIRNPQHSVHMRHRLADDDSDVSPHDMEGNSSDLEYGARDMNGLSLNSYSSGLQAQLQRDLDRQHLLSDRPRTGVYENVISEGVEGVEHQESPMQETTGDMNDVLPDELMETPEERYERLLRRAQVEDLTEVSGIGCLYQSGVDRLGRPVIVFCGKWFPAQNIDLEKALLYLIKLLDPIVKGDYVISYFHTLTSTNNYPSLHWLREVYSVLPYKYKKNLKAFYIVHPTFWTKMMTWWFTTFMAPAIKAKVHSLPGVEHLYSAITKDQLEIPAYITEYDMATNGLHYFNPVPTAS</sequence>
<evidence type="ECO:0000256" key="1">
    <source>
        <dbReference type="ARBA" id="ARBA00008355"/>
    </source>
</evidence>
<reference evidence="4" key="1">
    <citation type="journal article" date="2023" name="Genome Biol. Evol.">
        <title>Long-read-based Genome Assembly of Drosophila gunungcola Reveals Fewer Chemosensory Genes in Flower-breeding Species.</title>
        <authorList>
            <person name="Negi A."/>
            <person name="Liao B.Y."/>
            <person name="Yeh S.D."/>
        </authorList>
    </citation>
    <scope>NUCLEOTIDE SEQUENCE</scope>
    <source>
        <strain evidence="4">Sukarami</strain>
    </source>
</reference>
<dbReference type="Pfam" id="PF01661">
    <property type="entry name" value="Macro"/>
    <property type="match status" value="1"/>
</dbReference>
<keyword evidence="5" id="KW-1185">Reference proteome</keyword>
<accession>A0A9P9YHV5</accession>
<feature type="domain" description="CRAL-TRIO" evidence="2">
    <location>
        <begin position="395"/>
        <end position="552"/>
    </location>
</feature>
<evidence type="ECO:0008006" key="6">
    <source>
        <dbReference type="Google" id="ProtNLM"/>
    </source>
</evidence>
<evidence type="ECO:0000313" key="4">
    <source>
        <dbReference type="EMBL" id="KAI8037227.1"/>
    </source>
</evidence>
<gene>
    <name evidence="4" type="ORF">M5D96_009978</name>
</gene>
<comment type="similarity">
    <text evidence="1">Belongs to the GDAP2 family.</text>
</comment>
<dbReference type="SUPFAM" id="SSF52087">
    <property type="entry name" value="CRAL/TRIO domain"/>
    <property type="match status" value="1"/>
</dbReference>
<dbReference type="Pfam" id="PF13716">
    <property type="entry name" value="CRAL_TRIO_2"/>
    <property type="match status" value="1"/>
</dbReference>
<dbReference type="SUPFAM" id="SSF52949">
    <property type="entry name" value="Macro domain-like"/>
    <property type="match status" value="1"/>
</dbReference>
<dbReference type="Gene3D" id="3.40.525.10">
    <property type="entry name" value="CRAL-TRIO lipid binding domain"/>
    <property type="match status" value="1"/>
</dbReference>
<dbReference type="CDD" id="cd02905">
    <property type="entry name" value="Macro_GDAP2-like"/>
    <property type="match status" value="1"/>
</dbReference>
<dbReference type="InterPro" id="IPR035793">
    <property type="entry name" value="Macro_GDAP2"/>
</dbReference>
<dbReference type="InterPro" id="IPR002589">
    <property type="entry name" value="Macro_dom"/>
</dbReference>
<proteinExistence type="inferred from homology"/>
<dbReference type="InterPro" id="IPR036865">
    <property type="entry name" value="CRAL-TRIO_dom_sf"/>
</dbReference>
<evidence type="ECO:0000259" key="2">
    <source>
        <dbReference type="PROSITE" id="PS50191"/>
    </source>
</evidence>
<dbReference type="SMART" id="SM00506">
    <property type="entry name" value="A1pp"/>
    <property type="match status" value="1"/>
</dbReference>
<feature type="domain" description="Macro" evidence="3">
    <location>
        <begin position="56"/>
        <end position="235"/>
    </location>
</feature>
<comment type="caution">
    <text evidence="4">The sequence shown here is derived from an EMBL/GenBank/DDBJ whole genome shotgun (WGS) entry which is preliminary data.</text>
</comment>
<protein>
    <recommendedName>
        <fullName evidence="6">Protein GDAP2 homolog</fullName>
    </recommendedName>
</protein>
<evidence type="ECO:0000313" key="5">
    <source>
        <dbReference type="Proteomes" id="UP001059596"/>
    </source>
</evidence>